<dbReference type="PANTHER" id="PTHR46471">
    <property type="entry name" value="CHITIN DEACETYLASE"/>
    <property type="match status" value="1"/>
</dbReference>
<dbReference type="PROSITE" id="PS51677">
    <property type="entry name" value="NODB"/>
    <property type="match status" value="1"/>
</dbReference>
<evidence type="ECO:0000256" key="4">
    <source>
        <dbReference type="ARBA" id="ARBA00022801"/>
    </source>
</evidence>
<keyword evidence="2" id="KW-0479">Metal-binding</keyword>
<keyword evidence="3 6" id="KW-0732">Signal</keyword>
<sequence>MKIATSLIAALFLASAATAVMPDDPAKIDTCTKPGQVALTFDDGPGLYNDQLLALLAKKNVKATFFVLGSMIAANAQQAGALKKILAGGHQLASHTYSHGNLDKMTEDAMRLEISKTSDIMFQHAGVRPAYMRAPEGNCAAVCTKVMESLGLVISHWNVDTNDWRFTALAPAAATEKSMEEINKVIIQGSNPATDSSILLEHEIHKFSVDLLAERVIDAITAKGYKFVTMEECVGKPAYLTGSVVPPAVSPITNTTTAGAVVPPTGSVVAPSGSATVGTPQTTTTGTGAIVPTITTGNKGTNSAGLVRAGAWAMGVAAAVGFAML</sequence>
<evidence type="ECO:0000313" key="9">
    <source>
        <dbReference type="Proteomes" id="UP000723463"/>
    </source>
</evidence>
<dbReference type="Proteomes" id="UP000723463">
    <property type="component" value="Unassembled WGS sequence"/>
</dbReference>
<dbReference type="EMBL" id="JAAAXW010000009">
    <property type="protein sequence ID" value="KAF9550666.1"/>
    <property type="molecule type" value="Genomic_DNA"/>
</dbReference>
<feature type="signal peptide" evidence="6">
    <location>
        <begin position="1"/>
        <end position="19"/>
    </location>
</feature>
<reference evidence="8" key="1">
    <citation type="journal article" date="2020" name="Fungal Divers.">
        <title>Resolving the Mortierellaceae phylogeny through synthesis of multi-gene phylogenetics and phylogenomics.</title>
        <authorList>
            <person name="Vandepol N."/>
            <person name="Liber J."/>
            <person name="Desiro A."/>
            <person name="Na H."/>
            <person name="Kennedy M."/>
            <person name="Barry K."/>
            <person name="Grigoriev I.V."/>
            <person name="Miller A.N."/>
            <person name="O'Donnell K."/>
            <person name="Stajich J.E."/>
            <person name="Bonito G."/>
        </authorList>
    </citation>
    <scope>NUCLEOTIDE SEQUENCE</scope>
    <source>
        <strain evidence="8">NRRL 2591</strain>
    </source>
</reference>
<evidence type="ECO:0000256" key="3">
    <source>
        <dbReference type="ARBA" id="ARBA00022729"/>
    </source>
</evidence>
<evidence type="ECO:0000256" key="2">
    <source>
        <dbReference type="ARBA" id="ARBA00022723"/>
    </source>
</evidence>
<feature type="chain" id="PRO_5040444371" description="NodB homology domain-containing protein" evidence="6">
    <location>
        <begin position="20"/>
        <end position="325"/>
    </location>
</feature>
<feature type="domain" description="NodB homology" evidence="7">
    <location>
        <begin position="35"/>
        <end position="228"/>
    </location>
</feature>
<dbReference type="GO" id="GO:0005975">
    <property type="term" value="P:carbohydrate metabolic process"/>
    <property type="evidence" value="ECO:0007669"/>
    <property type="project" value="InterPro"/>
</dbReference>
<dbReference type="InterPro" id="IPR002509">
    <property type="entry name" value="NODB_dom"/>
</dbReference>
<comment type="cofactor">
    <cofactor evidence="1">
        <name>Co(2+)</name>
        <dbReference type="ChEBI" id="CHEBI:48828"/>
    </cofactor>
</comment>
<organism evidence="8 9">
    <name type="scientific">Mortierella hygrophila</name>
    <dbReference type="NCBI Taxonomy" id="979708"/>
    <lineage>
        <taxon>Eukaryota</taxon>
        <taxon>Fungi</taxon>
        <taxon>Fungi incertae sedis</taxon>
        <taxon>Mucoromycota</taxon>
        <taxon>Mortierellomycotina</taxon>
        <taxon>Mortierellomycetes</taxon>
        <taxon>Mortierellales</taxon>
        <taxon>Mortierellaceae</taxon>
        <taxon>Mortierella</taxon>
    </lineage>
</organism>
<dbReference type="Gene3D" id="3.20.20.370">
    <property type="entry name" value="Glycoside hydrolase/deacetylase"/>
    <property type="match status" value="1"/>
</dbReference>
<dbReference type="GO" id="GO:0046872">
    <property type="term" value="F:metal ion binding"/>
    <property type="evidence" value="ECO:0007669"/>
    <property type="project" value="UniProtKB-KW"/>
</dbReference>
<gene>
    <name evidence="8" type="ORF">EC957_011982</name>
</gene>
<dbReference type="AlphaFoldDB" id="A0A9P6FH49"/>
<evidence type="ECO:0000313" key="8">
    <source>
        <dbReference type="EMBL" id="KAF9550666.1"/>
    </source>
</evidence>
<name>A0A9P6FH49_9FUNG</name>
<proteinExistence type="predicted"/>
<dbReference type="Pfam" id="PF01522">
    <property type="entry name" value="Polysacc_deac_1"/>
    <property type="match status" value="1"/>
</dbReference>
<evidence type="ECO:0000256" key="6">
    <source>
        <dbReference type="SAM" id="SignalP"/>
    </source>
</evidence>
<keyword evidence="4" id="KW-0378">Hydrolase</keyword>
<evidence type="ECO:0000259" key="7">
    <source>
        <dbReference type="PROSITE" id="PS51677"/>
    </source>
</evidence>
<protein>
    <recommendedName>
        <fullName evidence="7">NodB homology domain-containing protein</fullName>
    </recommendedName>
</protein>
<evidence type="ECO:0000256" key="5">
    <source>
        <dbReference type="ARBA" id="ARBA00023277"/>
    </source>
</evidence>
<dbReference type="GO" id="GO:0016810">
    <property type="term" value="F:hydrolase activity, acting on carbon-nitrogen (but not peptide) bonds"/>
    <property type="evidence" value="ECO:0007669"/>
    <property type="project" value="InterPro"/>
</dbReference>
<keyword evidence="5" id="KW-0119">Carbohydrate metabolism</keyword>
<dbReference type="SUPFAM" id="SSF88713">
    <property type="entry name" value="Glycoside hydrolase/deacetylase"/>
    <property type="match status" value="1"/>
</dbReference>
<dbReference type="InterPro" id="IPR011330">
    <property type="entry name" value="Glyco_hydro/deAcase_b/a-brl"/>
</dbReference>
<dbReference type="PANTHER" id="PTHR46471:SF2">
    <property type="entry name" value="CHITIN DEACETYLASE-RELATED"/>
    <property type="match status" value="1"/>
</dbReference>
<evidence type="ECO:0000256" key="1">
    <source>
        <dbReference type="ARBA" id="ARBA00001941"/>
    </source>
</evidence>
<keyword evidence="9" id="KW-1185">Reference proteome</keyword>
<comment type="caution">
    <text evidence="8">The sequence shown here is derived from an EMBL/GenBank/DDBJ whole genome shotgun (WGS) entry which is preliminary data.</text>
</comment>
<accession>A0A9P6FH49</accession>